<keyword evidence="4" id="KW-0235">DNA replication</keyword>
<dbReference type="InterPro" id="IPR020476">
    <property type="entry name" value="Nudix_hydrolase"/>
</dbReference>
<dbReference type="PRINTS" id="PR00502">
    <property type="entry name" value="NUDIXFAMILY"/>
</dbReference>
<sequence length="183" mass="20141">MPTSWTSFETNSTDEWWDVVDAEGSPTGRTYRRGAANWPSGFFHLIVAVCIQREDGAVLLTQRAATKESPFGWEFPGGSALSGETSRQAAIRELGEETGVEISPSALTLIDRFAEAAALLDFYTAHAPANTELRLQQSEVMAAEWVSLEEVGRRLCAGLMADPWSARLDALWPLARQALRIVR</sequence>
<accession>A0ABS8GGY0</accession>
<evidence type="ECO:0000256" key="11">
    <source>
        <dbReference type="ARBA" id="ARBA00038905"/>
    </source>
</evidence>
<dbReference type="EMBL" id="JAJFZQ010000003">
    <property type="protein sequence ID" value="MCC3265262.1"/>
    <property type="molecule type" value="Genomic_DNA"/>
</dbReference>
<organism evidence="14 15">
    <name type="scientific">Arthrobacter gengyunqii</name>
    <dbReference type="NCBI Taxonomy" id="2886940"/>
    <lineage>
        <taxon>Bacteria</taxon>
        <taxon>Bacillati</taxon>
        <taxon>Actinomycetota</taxon>
        <taxon>Actinomycetes</taxon>
        <taxon>Micrococcales</taxon>
        <taxon>Micrococcaceae</taxon>
        <taxon>Arthrobacter</taxon>
    </lineage>
</organism>
<dbReference type="PROSITE" id="PS51462">
    <property type="entry name" value="NUDIX"/>
    <property type="match status" value="1"/>
</dbReference>
<dbReference type="InterPro" id="IPR000086">
    <property type="entry name" value="NUDIX_hydrolase_dom"/>
</dbReference>
<dbReference type="Gene3D" id="3.90.79.10">
    <property type="entry name" value="Nucleoside Triphosphate Pyrophosphohydrolase"/>
    <property type="match status" value="1"/>
</dbReference>
<dbReference type="PANTHER" id="PTHR47707:SF1">
    <property type="entry name" value="NUDIX HYDROLASE FAMILY PROTEIN"/>
    <property type="match status" value="1"/>
</dbReference>
<dbReference type="PROSITE" id="PS00893">
    <property type="entry name" value="NUDIX_BOX"/>
    <property type="match status" value="1"/>
</dbReference>
<evidence type="ECO:0000313" key="14">
    <source>
        <dbReference type="EMBL" id="MCC3265262.1"/>
    </source>
</evidence>
<dbReference type="SUPFAM" id="SSF55811">
    <property type="entry name" value="Nudix"/>
    <property type="match status" value="1"/>
</dbReference>
<feature type="domain" description="Nudix hydrolase" evidence="13">
    <location>
        <begin position="42"/>
        <end position="168"/>
    </location>
</feature>
<evidence type="ECO:0000256" key="3">
    <source>
        <dbReference type="ARBA" id="ARBA00022457"/>
    </source>
</evidence>
<keyword evidence="15" id="KW-1185">Reference proteome</keyword>
<dbReference type="PANTHER" id="PTHR47707">
    <property type="entry name" value="8-OXO-DGTP DIPHOSPHATASE"/>
    <property type="match status" value="1"/>
</dbReference>
<evidence type="ECO:0000313" key="15">
    <source>
        <dbReference type="Proteomes" id="UP001139168"/>
    </source>
</evidence>
<keyword evidence="3" id="KW-0515">Mutator protein</keyword>
<keyword evidence="8" id="KW-0460">Magnesium</keyword>
<proteinExistence type="inferred from homology"/>
<comment type="caution">
    <text evidence="14">The sequence shown here is derived from an EMBL/GenBank/DDBJ whole genome shotgun (WGS) entry which is preliminary data.</text>
</comment>
<dbReference type="InterPro" id="IPR015797">
    <property type="entry name" value="NUDIX_hydrolase-like_dom_sf"/>
</dbReference>
<dbReference type="InterPro" id="IPR020084">
    <property type="entry name" value="NUDIX_hydrolase_CS"/>
</dbReference>
<gene>
    <name evidence="14" type="ORF">LJ752_04260</name>
</gene>
<evidence type="ECO:0000259" key="13">
    <source>
        <dbReference type="PROSITE" id="PS51462"/>
    </source>
</evidence>
<evidence type="ECO:0000256" key="5">
    <source>
        <dbReference type="ARBA" id="ARBA00022723"/>
    </source>
</evidence>
<evidence type="ECO:0000256" key="12">
    <source>
        <dbReference type="RuleBase" id="RU003476"/>
    </source>
</evidence>
<evidence type="ECO:0000256" key="1">
    <source>
        <dbReference type="ARBA" id="ARBA00001946"/>
    </source>
</evidence>
<comment type="cofactor">
    <cofactor evidence="1">
        <name>Mg(2+)</name>
        <dbReference type="ChEBI" id="CHEBI:18420"/>
    </cofactor>
</comment>
<keyword evidence="9" id="KW-0234">DNA repair</keyword>
<evidence type="ECO:0000256" key="8">
    <source>
        <dbReference type="ARBA" id="ARBA00022842"/>
    </source>
</evidence>
<evidence type="ECO:0000256" key="4">
    <source>
        <dbReference type="ARBA" id="ARBA00022705"/>
    </source>
</evidence>
<dbReference type="InterPro" id="IPR047127">
    <property type="entry name" value="MutT-like"/>
</dbReference>
<evidence type="ECO:0000256" key="7">
    <source>
        <dbReference type="ARBA" id="ARBA00022801"/>
    </source>
</evidence>
<dbReference type="Proteomes" id="UP001139168">
    <property type="component" value="Unassembled WGS sequence"/>
</dbReference>
<dbReference type="EC" id="3.6.1.55" evidence="11"/>
<evidence type="ECO:0000256" key="10">
    <source>
        <dbReference type="ARBA" id="ARBA00035861"/>
    </source>
</evidence>
<keyword evidence="6" id="KW-0227">DNA damage</keyword>
<evidence type="ECO:0000256" key="9">
    <source>
        <dbReference type="ARBA" id="ARBA00023204"/>
    </source>
</evidence>
<keyword evidence="7 12" id="KW-0378">Hydrolase</keyword>
<protein>
    <recommendedName>
        <fullName evidence="11">8-oxo-dGTP diphosphatase</fullName>
        <ecNumber evidence="11">3.6.1.55</ecNumber>
    </recommendedName>
</protein>
<dbReference type="Pfam" id="PF00293">
    <property type="entry name" value="NUDIX"/>
    <property type="match status" value="1"/>
</dbReference>
<dbReference type="GO" id="GO:0016787">
    <property type="term" value="F:hydrolase activity"/>
    <property type="evidence" value="ECO:0007669"/>
    <property type="project" value="UniProtKB-KW"/>
</dbReference>
<comment type="similarity">
    <text evidence="2 12">Belongs to the Nudix hydrolase family.</text>
</comment>
<dbReference type="CDD" id="cd04693">
    <property type="entry name" value="NUDIX_Hydrolase"/>
    <property type="match status" value="1"/>
</dbReference>
<evidence type="ECO:0000256" key="2">
    <source>
        <dbReference type="ARBA" id="ARBA00005582"/>
    </source>
</evidence>
<keyword evidence="5" id="KW-0479">Metal-binding</keyword>
<name>A0ABS8GGY0_9MICC</name>
<dbReference type="RefSeq" id="WP_227890089.1">
    <property type="nucleotide sequence ID" value="NZ_JAJFZQ010000003.1"/>
</dbReference>
<comment type="catalytic activity">
    <reaction evidence="10">
        <text>8-oxo-dGTP + H2O = 8-oxo-dGMP + diphosphate + H(+)</text>
        <dbReference type="Rhea" id="RHEA:31575"/>
        <dbReference type="ChEBI" id="CHEBI:15377"/>
        <dbReference type="ChEBI" id="CHEBI:15378"/>
        <dbReference type="ChEBI" id="CHEBI:33019"/>
        <dbReference type="ChEBI" id="CHEBI:63224"/>
        <dbReference type="ChEBI" id="CHEBI:77896"/>
        <dbReference type="EC" id="3.6.1.55"/>
    </reaction>
</comment>
<reference evidence="14" key="1">
    <citation type="submission" date="2021-10" db="EMBL/GenBank/DDBJ databases">
        <title>Novel species in genus Arthrobacter.</title>
        <authorList>
            <person name="Liu Y."/>
        </authorList>
    </citation>
    <scope>NUCLEOTIDE SEQUENCE</scope>
    <source>
        <strain evidence="14">Zg-Y786</strain>
    </source>
</reference>
<evidence type="ECO:0000256" key="6">
    <source>
        <dbReference type="ARBA" id="ARBA00022763"/>
    </source>
</evidence>